<accession>A0A916U1A2</accession>
<evidence type="ECO:0000313" key="2">
    <source>
        <dbReference type="EMBL" id="GGC55968.1"/>
    </source>
</evidence>
<dbReference type="InterPro" id="IPR002931">
    <property type="entry name" value="Transglutaminase-like"/>
</dbReference>
<keyword evidence="3" id="KW-1185">Reference proteome</keyword>
<dbReference type="AlphaFoldDB" id="A0A916U1A2"/>
<dbReference type="Pfam" id="PF01841">
    <property type="entry name" value="Transglut_core"/>
    <property type="match status" value="1"/>
</dbReference>
<feature type="domain" description="Transglutaminase-like" evidence="1">
    <location>
        <begin position="36"/>
        <end position="93"/>
    </location>
</feature>
<proteinExistence type="predicted"/>
<dbReference type="InterPro" id="IPR038765">
    <property type="entry name" value="Papain-like_cys_pep_sf"/>
</dbReference>
<dbReference type="SUPFAM" id="SSF54001">
    <property type="entry name" value="Cysteine proteinases"/>
    <property type="match status" value="1"/>
</dbReference>
<evidence type="ECO:0000313" key="3">
    <source>
        <dbReference type="Proteomes" id="UP000641514"/>
    </source>
</evidence>
<reference evidence="2" key="2">
    <citation type="submission" date="2020-09" db="EMBL/GenBank/DDBJ databases">
        <authorList>
            <person name="Sun Q."/>
            <person name="Zhou Y."/>
        </authorList>
    </citation>
    <scope>NUCLEOTIDE SEQUENCE</scope>
    <source>
        <strain evidence="2">CGMCC 1.15478</strain>
    </source>
</reference>
<evidence type="ECO:0000259" key="1">
    <source>
        <dbReference type="Pfam" id="PF01841"/>
    </source>
</evidence>
<name>A0A916U1A2_9ACTN</name>
<reference evidence="2" key="1">
    <citation type="journal article" date="2014" name="Int. J. Syst. Evol. Microbiol.">
        <title>Complete genome sequence of Corynebacterium casei LMG S-19264T (=DSM 44701T), isolated from a smear-ripened cheese.</title>
        <authorList>
            <consortium name="US DOE Joint Genome Institute (JGI-PGF)"/>
            <person name="Walter F."/>
            <person name="Albersmeier A."/>
            <person name="Kalinowski J."/>
            <person name="Ruckert C."/>
        </authorList>
    </citation>
    <scope>NUCLEOTIDE SEQUENCE</scope>
    <source>
        <strain evidence="2">CGMCC 1.15478</strain>
    </source>
</reference>
<sequence>MIFAPSSSVIDTYLASDDVINFHTREVLNTAQMLGGPEAAFTFVRDNIAHSRDAGRWSAAYKSADVLEAQNAICHGNAHLLAALLRAQGVPAGLC</sequence>
<gene>
    <name evidence="2" type="ORF">GCM10011410_05470</name>
</gene>
<comment type="caution">
    <text evidence="2">The sequence shown here is derived from an EMBL/GenBank/DDBJ whole genome shotgun (WGS) entry which is preliminary data.</text>
</comment>
<dbReference type="EMBL" id="BMJH01000001">
    <property type="protein sequence ID" value="GGC55968.1"/>
    <property type="molecule type" value="Genomic_DNA"/>
</dbReference>
<dbReference type="Gene3D" id="3.10.620.30">
    <property type="match status" value="1"/>
</dbReference>
<dbReference type="Proteomes" id="UP000641514">
    <property type="component" value="Unassembled WGS sequence"/>
</dbReference>
<organism evidence="2 3">
    <name type="scientific">Hoyosella rhizosphaerae</name>
    <dbReference type="NCBI Taxonomy" id="1755582"/>
    <lineage>
        <taxon>Bacteria</taxon>
        <taxon>Bacillati</taxon>
        <taxon>Actinomycetota</taxon>
        <taxon>Actinomycetes</taxon>
        <taxon>Mycobacteriales</taxon>
        <taxon>Hoyosellaceae</taxon>
        <taxon>Hoyosella</taxon>
    </lineage>
</organism>
<protein>
    <recommendedName>
        <fullName evidence="1">Transglutaminase-like domain-containing protein</fullName>
    </recommendedName>
</protein>
<dbReference type="RefSeq" id="WP_188670416.1">
    <property type="nucleotide sequence ID" value="NZ_BMJH01000001.1"/>
</dbReference>